<evidence type="ECO:0000313" key="2">
    <source>
        <dbReference type="EMBL" id="KAJ5397059.1"/>
    </source>
</evidence>
<organism evidence="2 3">
    <name type="scientific">Penicillium cosmopolitanum</name>
    <dbReference type="NCBI Taxonomy" id="1131564"/>
    <lineage>
        <taxon>Eukaryota</taxon>
        <taxon>Fungi</taxon>
        <taxon>Dikarya</taxon>
        <taxon>Ascomycota</taxon>
        <taxon>Pezizomycotina</taxon>
        <taxon>Eurotiomycetes</taxon>
        <taxon>Eurotiomycetidae</taxon>
        <taxon>Eurotiales</taxon>
        <taxon>Aspergillaceae</taxon>
        <taxon>Penicillium</taxon>
    </lineage>
</organism>
<dbReference type="AlphaFoldDB" id="A0A9W9W1Q0"/>
<keyword evidence="3" id="KW-1185">Reference proteome</keyword>
<accession>A0A9W9W1Q0</accession>
<proteinExistence type="predicted"/>
<dbReference type="RefSeq" id="XP_056489111.1">
    <property type="nucleotide sequence ID" value="XM_056629809.1"/>
</dbReference>
<name>A0A9W9W1Q0_9EURO</name>
<evidence type="ECO:0000256" key="1">
    <source>
        <dbReference type="SAM" id="MobiDB-lite"/>
    </source>
</evidence>
<feature type="compositionally biased region" description="Low complexity" evidence="1">
    <location>
        <begin position="125"/>
        <end position="135"/>
    </location>
</feature>
<comment type="caution">
    <text evidence="2">The sequence shown here is derived from an EMBL/GenBank/DDBJ whole genome shotgun (WGS) entry which is preliminary data.</text>
</comment>
<gene>
    <name evidence="2" type="ORF">N7509_005172</name>
</gene>
<dbReference type="EMBL" id="JAPZBU010000006">
    <property type="protein sequence ID" value="KAJ5397059.1"/>
    <property type="molecule type" value="Genomic_DNA"/>
</dbReference>
<reference evidence="2" key="2">
    <citation type="journal article" date="2023" name="IMA Fungus">
        <title>Comparative genomic study of the Penicillium genus elucidates a diverse pangenome and 15 lateral gene transfer events.</title>
        <authorList>
            <person name="Petersen C."/>
            <person name="Sorensen T."/>
            <person name="Nielsen M.R."/>
            <person name="Sondergaard T.E."/>
            <person name="Sorensen J.L."/>
            <person name="Fitzpatrick D.A."/>
            <person name="Frisvad J.C."/>
            <person name="Nielsen K.L."/>
        </authorList>
    </citation>
    <scope>NUCLEOTIDE SEQUENCE</scope>
    <source>
        <strain evidence="2">IBT 29677</strain>
    </source>
</reference>
<sequence>MLESYASWTASVGSNSVFDFEESESDSSSSIHSTEEISSGPNIYEMYTHGWFNTPMYTGGMLYPPLSTLNSGQPQKTQDHPQTPHLQPSESHQDASLAISSPSSSDRDIGDVQLPPQYEIPDQESPSTPSSPSSSDQDAGGVELN</sequence>
<evidence type="ECO:0000313" key="3">
    <source>
        <dbReference type="Proteomes" id="UP001147747"/>
    </source>
</evidence>
<protein>
    <submittedName>
        <fullName evidence="2">Uncharacterized protein</fullName>
    </submittedName>
</protein>
<dbReference type="GeneID" id="81368789"/>
<reference evidence="2" key="1">
    <citation type="submission" date="2022-12" db="EMBL/GenBank/DDBJ databases">
        <authorList>
            <person name="Petersen C."/>
        </authorList>
    </citation>
    <scope>NUCLEOTIDE SEQUENCE</scope>
    <source>
        <strain evidence="2">IBT 29677</strain>
    </source>
</reference>
<feature type="region of interest" description="Disordered" evidence="1">
    <location>
        <begin position="62"/>
        <end position="145"/>
    </location>
</feature>
<feature type="compositionally biased region" description="Polar residues" evidence="1">
    <location>
        <begin position="67"/>
        <end position="90"/>
    </location>
</feature>
<dbReference type="Proteomes" id="UP001147747">
    <property type="component" value="Unassembled WGS sequence"/>
</dbReference>